<organism evidence="1">
    <name type="scientific">mine drainage metagenome</name>
    <dbReference type="NCBI Taxonomy" id="410659"/>
    <lineage>
        <taxon>unclassified sequences</taxon>
        <taxon>metagenomes</taxon>
        <taxon>ecological metagenomes</taxon>
    </lineage>
</organism>
<gene>
    <name evidence="1" type="primary">oprM_26</name>
    <name evidence="1" type="ORF">GALL_250270</name>
</gene>
<sequence length="475" mass="50906">MNANRLASSILLISVFAGCSQAPAYKIPVVPAPAAYKGDAAIWQPSQPSDNLPRGDWWKAYKTPALDDLVVRLDAANADLAVAVAHFDQATAYAAQARAGYFPTVSAGAYSTRNRQSQNRALRSAAQPNVYGDNALGVMADYEVDLWGRVRNQVEAGEAGAQAAAAELESIHLSLRAELVNNYLTLRMLDAQSKLLADEVGAYTKALELTQNRFQGGIDSALDVSRAKVQLETAQAKIADLAASRALYEHAIATLVGQSASKFSIAPAVVDIPLPAIPVGVPAALLQRRPDIAAAERHLAEANARIGVAKSAFFPTVNLSAAAGYESTYQSAWLTAPNLFWMIGPNALMTIFDAGRREAVVAQEEAVFRESGAKYRSAVLHAFQEVEDNLSLLSNLTEESSALDAAVRDTQNTLDIAMNRYREGAASYLEVVTAQATAQQVQLDALDLRRRRLQASVNLVRALGGGWEAARIASR</sequence>
<protein>
    <submittedName>
        <fullName evidence="1">Outer membrane protein OprM</fullName>
    </submittedName>
</protein>
<proteinExistence type="predicted"/>
<dbReference type="Gene3D" id="1.20.1600.10">
    <property type="entry name" value="Outer membrane efflux proteins (OEP)"/>
    <property type="match status" value="1"/>
</dbReference>
<accession>A0A1J5RUB8</accession>
<dbReference type="EMBL" id="MLJW01000216">
    <property type="protein sequence ID" value="OIQ93051.1"/>
    <property type="molecule type" value="Genomic_DNA"/>
</dbReference>
<dbReference type="InterPro" id="IPR010131">
    <property type="entry name" value="MdtP/NodT-like"/>
</dbReference>
<dbReference type="PANTHER" id="PTHR30203:SF33">
    <property type="entry name" value="BLR4455 PROTEIN"/>
    <property type="match status" value="1"/>
</dbReference>
<dbReference type="SUPFAM" id="SSF56954">
    <property type="entry name" value="Outer membrane efflux proteins (OEP)"/>
    <property type="match status" value="1"/>
</dbReference>
<dbReference type="Pfam" id="PF02321">
    <property type="entry name" value="OEP"/>
    <property type="match status" value="2"/>
</dbReference>
<comment type="caution">
    <text evidence="1">The sequence shown here is derived from an EMBL/GenBank/DDBJ whole genome shotgun (WGS) entry which is preliminary data.</text>
</comment>
<dbReference type="PANTHER" id="PTHR30203">
    <property type="entry name" value="OUTER MEMBRANE CATION EFFLUX PROTEIN"/>
    <property type="match status" value="1"/>
</dbReference>
<dbReference type="AlphaFoldDB" id="A0A1J5RUB8"/>
<dbReference type="GO" id="GO:0015562">
    <property type="term" value="F:efflux transmembrane transporter activity"/>
    <property type="evidence" value="ECO:0007669"/>
    <property type="project" value="InterPro"/>
</dbReference>
<reference evidence="1" key="1">
    <citation type="submission" date="2016-10" db="EMBL/GenBank/DDBJ databases">
        <title>Sequence of Gallionella enrichment culture.</title>
        <authorList>
            <person name="Poehlein A."/>
            <person name="Muehling M."/>
            <person name="Daniel R."/>
        </authorList>
    </citation>
    <scope>NUCLEOTIDE SEQUENCE</scope>
</reference>
<dbReference type="GO" id="GO:0016020">
    <property type="term" value="C:membrane"/>
    <property type="evidence" value="ECO:0007669"/>
    <property type="project" value="InterPro"/>
</dbReference>
<dbReference type="NCBIfam" id="TIGR01845">
    <property type="entry name" value="outer_NodT"/>
    <property type="match status" value="1"/>
</dbReference>
<dbReference type="PROSITE" id="PS51257">
    <property type="entry name" value="PROKAR_LIPOPROTEIN"/>
    <property type="match status" value="1"/>
</dbReference>
<dbReference type="Gene3D" id="2.20.200.10">
    <property type="entry name" value="Outer membrane efflux proteins (OEP)"/>
    <property type="match status" value="1"/>
</dbReference>
<dbReference type="InterPro" id="IPR003423">
    <property type="entry name" value="OMP_efflux"/>
</dbReference>
<name>A0A1J5RUB8_9ZZZZ</name>
<evidence type="ECO:0000313" key="1">
    <source>
        <dbReference type="EMBL" id="OIQ93051.1"/>
    </source>
</evidence>